<evidence type="ECO:0000313" key="6">
    <source>
        <dbReference type="Proteomes" id="UP000261222"/>
    </source>
</evidence>
<dbReference type="InterPro" id="IPR015943">
    <property type="entry name" value="WD40/YVTN_repeat-like_dom_sf"/>
</dbReference>
<accession>A0A3E5A517</accession>
<evidence type="ECO:0000313" key="4">
    <source>
        <dbReference type="EMBL" id="RGN03698.1"/>
    </source>
</evidence>
<feature type="compositionally biased region" description="Polar residues" evidence="1">
    <location>
        <begin position="46"/>
        <end position="65"/>
    </location>
</feature>
<feature type="compositionally biased region" description="Low complexity" evidence="1">
    <location>
        <begin position="1611"/>
        <end position="1624"/>
    </location>
</feature>
<dbReference type="InterPro" id="IPR025883">
    <property type="entry name" value="Cadherin-like_domain"/>
</dbReference>
<feature type="compositionally biased region" description="Acidic residues" evidence="1">
    <location>
        <begin position="86"/>
        <end position="126"/>
    </location>
</feature>
<gene>
    <name evidence="5" type="ORF">DW767_08765</name>
    <name evidence="4" type="ORF">DXB81_11075</name>
</gene>
<comment type="caution">
    <text evidence="4">The sequence shown here is derived from an EMBL/GenBank/DDBJ whole genome shotgun (WGS) entry which is preliminary data.</text>
</comment>
<keyword evidence="2" id="KW-1133">Transmembrane helix</keyword>
<dbReference type="InterPro" id="IPR011047">
    <property type="entry name" value="Quinoprotein_ADH-like_sf"/>
</dbReference>
<name>A0A3E5A517_9FIRM</name>
<evidence type="ECO:0000313" key="5">
    <source>
        <dbReference type="EMBL" id="RHE12442.1"/>
    </source>
</evidence>
<dbReference type="Proteomes" id="UP000284644">
    <property type="component" value="Unassembled WGS sequence"/>
</dbReference>
<feature type="transmembrane region" description="Helical" evidence="2">
    <location>
        <begin position="1651"/>
        <end position="1670"/>
    </location>
</feature>
<evidence type="ECO:0000259" key="3">
    <source>
        <dbReference type="Pfam" id="PF12733"/>
    </source>
</evidence>
<dbReference type="EMBL" id="QSJW01000005">
    <property type="protein sequence ID" value="RHE12442.1"/>
    <property type="molecule type" value="Genomic_DNA"/>
</dbReference>
<feature type="region of interest" description="Disordered" evidence="1">
    <location>
        <begin position="46"/>
        <end position="126"/>
    </location>
</feature>
<feature type="compositionally biased region" description="Low complexity" evidence="1">
    <location>
        <begin position="1506"/>
        <end position="1519"/>
    </location>
</feature>
<keyword evidence="2" id="KW-0812">Transmembrane</keyword>
<feature type="domain" description="Cadherin-like beta-sandwich-like" evidence="3">
    <location>
        <begin position="304"/>
        <end position="392"/>
    </location>
</feature>
<dbReference type="Pfam" id="PF12733">
    <property type="entry name" value="Cadherin-like"/>
    <property type="match status" value="1"/>
</dbReference>
<evidence type="ECO:0000256" key="2">
    <source>
        <dbReference type="SAM" id="Phobius"/>
    </source>
</evidence>
<evidence type="ECO:0000313" key="7">
    <source>
        <dbReference type="Proteomes" id="UP000284644"/>
    </source>
</evidence>
<feature type="compositionally biased region" description="Basic and acidic residues" evidence="1">
    <location>
        <begin position="1581"/>
        <end position="1597"/>
    </location>
</feature>
<reference evidence="6 7" key="1">
    <citation type="submission" date="2018-08" db="EMBL/GenBank/DDBJ databases">
        <title>A genome reference for cultivated species of the human gut microbiota.</title>
        <authorList>
            <person name="Zou Y."/>
            <person name="Xue W."/>
            <person name="Luo G."/>
        </authorList>
    </citation>
    <scope>NUCLEOTIDE SEQUENCE [LARGE SCALE GENOMIC DNA]</scope>
    <source>
        <strain evidence="5 7">AM29-25AC</strain>
        <strain evidence="4 6">OM06-11AA</strain>
    </source>
</reference>
<keyword evidence="2" id="KW-0472">Membrane</keyword>
<dbReference type="SUPFAM" id="SSF50998">
    <property type="entry name" value="Quinoprotein alcohol dehydrogenase-like"/>
    <property type="match status" value="2"/>
</dbReference>
<evidence type="ECO:0000256" key="1">
    <source>
        <dbReference type="SAM" id="MobiDB-lite"/>
    </source>
</evidence>
<feature type="region of interest" description="Disordered" evidence="1">
    <location>
        <begin position="1504"/>
        <end position="1635"/>
    </location>
</feature>
<organism evidence="4 6">
    <name type="scientific">Blautia obeum</name>
    <dbReference type="NCBI Taxonomy" id="40520"/>
    <lineage>
        <taxon>Bacteria</taxon>
        <taxon>Bacillati</taxon>
        <taxon>Bacillota</taxon>
        <taxon>Clostridia</taxon>
        <taxon>Lachnospirales</taxon>
        <taxon>Lachnospiraceae</taxon>
        <taxon>Blautia</taxon>
    </lineage>
</organism>
<dbReference type="Gene3D" id="2.130.10.10">
    <property type="entry name" value="YVTN repeat-like/Quinoprotein amine dehydrogenase"/>
    <property type="match status" value="1"/>
</dbReference>
<protein>
    <recommendedName>
        <fullName evidence="3">Cadherin-like beta-sandwich-like domain-containing protein</fullName>
    </recommendedName>
</protein>
<sequence>MGGLVMKRFLAGILSAVLLMGSIPVYGAQDMGISPEAGYSVEGTELSQTEEALSGENVPQETADTSNEENVEENQKENTEETPAPSEEEPDSQEPEIEPEVPEEPEITEIPEEDPEITETPSEDDSLELEFNDGEVQIEDAGEEASDYLENLTVYTSQNSNAPETILKPERREDLDEAFGGKVYTVEYGSYATSSSFYLSGDIGDSAPEGSSWSMKALLLNGGENVQEDMNPKAYTEGVRYRMNGRTFGNGANGAKRAVYTITAGTEETYQTYKLVVLRRLDLSYIGCYLPEDEDLAKNLIPGQFDSTKREYEVAVGSGTESLNLVANAYSGSYYGLTVNGVAYEGNRQEIPLTGEETEIILQMNQEETYLDPEYAGQTYVSEGTYHIRVTRQKSSSVAFEVSPDNAVVSLYDQNGDRVVPAGGTGWNFENLLMGDTYTWTVSCYGYKTQTGSFVAGDTDHIRAELESIDSSQPEITDNDWINYRNSDTNNGVTDVAAPSSGAESVQKWAMQLGGDWNAAVTPPLILGGALYVASGKYIYKIDRATGEILAVSEELAGSMVFALNPLTYAEGMLFAQIGGGQIQAVSATTLKSLWISESVGGQTLSPITYKDGYIYTGTWNSETTAGTYFALSVTDEDPSRGDEIKYCTWKYSHKGGFYWAGAYASGDYLVFGSDDGSAEGNYTNTSILYSVSTSTGVMLDKLTGLKGDIRTSVAYNNGYVYFATKGGYLYRVKMNQDGTFGQVLGYNLGGMATATPVIYKGRIYIGVCGQGGQFNPDGGHHFDVLTESEDALSLAYSVPVAGYPQAAPLLSTAYEKEDYNKDGKADGRVYVYFTANAYPGGIYMLEDSPGQTEGKAEEIFTPDTAQQQYSISTLCVDRDGTIYYKNDSNYLMAIEKNGAYLSGVSVSADTGKVTWNKTFRKDRLSYDLILEEGAEQAVFSFEAPEGVSISVDGKKCDGTYKVPFDGTGTSIQVQVSKGNKSRTYVFNITGDESSPLLKNLAVSTSNSYTDDTGYLALEPAFTQERYEYTAEMYNGKNEFLNIFVEPQEDDASVTAEGIRGTKKINNYGHTAGSGSASRIAVYFGEEEAEAAVKVTVKTKSGKTASYQVILQRRDIYPPKLSDARAVRYDAERVRITFASNEMGNYQYKIVKLGETPEFDLSGSVELMTRGQNSLDLMIPETEEREIWILAKDIAGNQMSTPVKIPVTEYKEIPITIKTVPADAGVRVTNQDGEELKTQNGKYMFLKGNVYKIEISRKGYETLTETVTADPKVTSYSFTLKSLMSSDAYLKYLYVSSADHYGKGIQKLEPSFKKMEDHYTAVYGDERQSLNVWTEAADAHGSIKVYAMSGILGSSVQKDETILQTGTDEGHPFWKILFASGEKEAKIRIQVTAEDGTRKNVYLTLRLTDKTAPVLKKVSASRISTDKASVVYKTSEKGYRYYKVVDAGKKIPVVDTSGKGTEVQAGTDTITLTGLISGQKDVVIAVKDGSGNVSQQLVIRIPDIKNAGSGTGNNDNNSSVIHRPGSGGHKSEAGRPGSGSDGNGSKANLKKVSGTGSSGQAGEKNGTSTDQKKTGSKGKKKDAGKSEDQKKADEKKSGTSGKSSGKKAETTDGSSSSDTGSNGDSLEDAGKPEGQTVTSQLADGWKGMGNFSKLLIILAVLIAGYLSFWYRARKYYKKKLLTKSRRKPYAATKRYR</sequence>
<dbReference type="Proteomes" id="UP000261222">
    <property type="component" value="Unassembled WGS sequence"/>
</dbReference>
<dbReference type="EMBL" id="QSUB01000005">
    <property type="protein sequence ID" value="RGN03698.1"/>
    <property type="molecule type" value="Genomic_DNA"/>
</dbReference>
<proteinExistence type="predicted"/>